<feature type="compositionally biased region" description="Basic and acidic residues" evidence="1">
    <location>
        <begin position="407"/>
        <end position="429"/>
    </location>
</feature>
<dbReference type="Gene3D" id="1.10.3210.10">
    <property type="entry name" value="Hypothetical protein af1432"/>
    <property type="match status" value="1"/>
</dbReference>
<keyword evidence="4" id="KW-1185">Reference proteome</keyword>
<evidence type="ECO:0000313" key="4">
    <source>
        <dbReference type="Proteomes" id="UP001056539"/>
    </source>
</evidence>
<dbReference type="RefSeq" id="WP_271435945.1">
    <property type="nucleotide sequence ID" value="NZ_CP073355.1"/>
</dbReference>
<dbReference type="KEGG" id="taqu:KDW03_03155"/>
<feature type="compositionally biased region" description="Low complexity" evidence="1">
    <location>
        <begin position="430"/>
        <end position="440"/>
    </location>
</feature>
<feature type="domain" description="HD-GYP" evidence="2">
    <location>
        <begin position="120"/>
        <end position="315"/>
    </location>
</feature>
<protein>
    <submittedName>
        <fullName evidence="3">HD-GYP domain-containing protein</fullName>
    </submittedName>
</protein>
<reference evidence="3" key="1">
    <citation type="submission" date="2021-04" db="EMBL/GenBank/DDBJ databases">
        <authorList>
            <person name="Postec A."/>
        </authorList>
    </citation>
    <scope>NUCLEOTIDE SEQUENCE</scope>
    <source>
        <strain evidence="3">F1F22</strain>
    </source>
</reference>
<dbReference type="CDD" id="cd00077">
    <property type="entry name" value="HDc"/>
    <property type="match status" value="1"/>
</dbReference>
<dbReference type="Pfam" id="PF13487">
    <property type="entry name" value="HD_5"/>
    <property type="match status" value="1"/>
</dbReference>
<dbReference type="SUPFAM" id="SSF109604">
    <property type="entry name" value="HD-domain/PDEase-like"/>
    <property type="match status" value="1"/>
</dbReference>
<evidence type="ECO:0000256" key="1">
    <source>
        <dbReference type="SAM" id="MobiDB-lite"/>
    </source>
</evidence>
<feature type="region of interest" description="Disordered" evidence="1">
    <location>
        <begin position="405"/>
        <end position="450"/>
    </location>
</feature>
<evidence type="ECO:0000259" key="2">
    <source>
        <dbReference type="PROSITE" id="PS51832"/>
    </source>
</evidence>
<feature type="compositionally biased region" description="Basic and acidic residues" evidence="1">
    <location>
        <begin position="441"/>
        <end position="450"/>
    </location>
</feature>
<dbReference type="PANTHER" id="PTHR43155">
    <property type="entry name" value="CYCLIC DI-GMP PHOSPHODIESTERASE PA4108-RELATED"/>
    <property type="match status" value="1"/>
</dbReference>
<gene>
    <name evidence="3" type="ORF">KDW03_03155</name>
</gene>
<name>A0AAX3BES9_9SPIR</name>
<dbReference type="SMART" id="SM00471">
    <property type="entry name" value="HDc"/>
    <property type="match status" value="1"/>
</dbReference>
<dbReference type="PROSITE" id="PS51832">
    <property type="entry name" value="HD_GYP"/>
    <property type="match status" value="1"/>
</dbReference>
<dbReference type="Proteomes" id="UP001056539">
    <property type="component" value="Chromosome"/>
</dbReference>
<dbReference type="AlphaFoldDB" id="A0AAX3BES9"/>
<reference evidence="3" key="2">
    <citation type="submission" date="2022-06" db="EMBL/GenBank/DDBJ databases">
        <title>Thermospira aquatica gen. nov., sp. nov.</title>
        <authorList>
            <person name="Ben Ali Gam Z."/>
            <person name="Labat M."/>
        </authorList>
    </citation>
    <scope>NUCLEOTIDE SEQUENCE</scope>
    <source>
        <strain evidence="3">F1F22</strain>
    </source>
</reference>
<organism evidence="3 4">
    <name type="scientific">Thermospira aquatica</name>
    <dbReference type="NCBI Taxonomy" id="2828656"/>
    <lineage>
        <taxon>Bacteria</taxon>
        <taxon>Pseudomonadati</taxon>
        <taxon>Spirochaetota</taxon>
        <taxon>Spirochaetia</taxon>
        <taxon>Brevinematales</taxon>
        <taxon>Thermospiraceae</taxon>
        <taxon>Thermospira</taxon>
    </lineage>
</organism>
<accession>A0AAX3BES9</accession>
<dbReference type="InterPro" id="IPR037522">
    <property type="entry name" value="HD_GYP_dom"/>
</dbReference>
<sequence length="450" mass="50705">MAKERVELFTKFLHPGMILKGDLYSFKGQKLLDARTPLTQEFIRSLLAKGIEKVYYDRVLPEIGDKESDAEVFVQKEKMIDDALIKEAINVSKEIEEAIKKKSILPKESVNKVVNGFVESIQTSQTALLNLIETKNFDEQTYSHMINVSLLAILFGKKLNYNEVGLNVLGLAGLLHDVGKTLISPEIFHKTEPLTPEEIDILRKHPIYGYELLRRYSDYGGIIQKIVLLHHEKVSGKGYPFGLRGEQMGEASQIVSICDLFDSITSDHPYRPAKPFWAALVEVYQQSGISFAPRLAKSFITDIPSYLVTEPIFPVGSFVVLSTGEVGEVIDFDNPHSLFPTVMIYISGSREIMRYPIQVNLAIDDTRSIKSLITHEAAIQKLQEIKQKFFENRRSEAPTFSLYAMKEGTKDTSEEKILKTPPLPEKEDVSLQSSSSVDLSVIKEDESGLK</sequence>
<dbReference type="EMBL" id="CP073355">
    <property type="protein sequence ID" value="URA10817.1"/>
    <property type="molecule type" value="Genomic_DNA"/>
</dbReference>
<proteinExistence type="predicted"/>
<evidence type="ECO:0000313" key="3">
    <source>
        <dbReference type="EMBL" id="URA10817.1"/>
    </source>
</evidence>
<dbReference type="PANTHER" id="PTHR43155:SF2">
    <property type="entry name" value="CYCLIC DI-GMP PHOSPHODIESTERASE PA4108"/>
    <property type="match status" value="1"/>
</dbReference>
<dbReference type="InterPro" id="IPR003607">
    <property type="entry name" value="HD/PDEase_dom"/>
</dbReference>